<sequence>MAALSLHCTTLRVAATSGVDCRRFQANRASAAASASCPSLFTSSSSFSSSPSCSVSSLGSRFSTVRYGWGNNGRRLVRAVIEEAVASEQVDVQAPTDNLSMYFKAEGSLIETAIPKVTKALEATEGVSNVNVYISEGAATVELTKQTSIQATGVASGLVEIIEQAGFKMQALSLGFDEDDEDDNDYIDYDTSTYVDEDEVAAEA</sequence>
<dbReference type="PANTHER" id="PTHR35756:SF1">
    <property type="entry name" value="OS05G0337400 PROTEIN"/>
    <property type="match status" value="1"/>
</dbReference>
<dbReference type="EMBL" id="OZ023702">
    <property type="protein sequence ID" value="CAK9858016.1"/>
    <property type="molecule type" value="Genomic_DNA"/>
</dbReference>
<reference evidence="1 2" key="1">
    <citation type="submission" date="2024-03" db="EMBL/GenBank/DDBJ databases">
        <authorList>
            <consortium name="ELIXIR-Norway"/>
            <consortium name="Elixir Norway"/>
        </authorList>
    </citation>
    <scope>NUCLEOTIDE SEQUENCE [LARGE SCALE GENOMIC DNA]</scope>
</reference>
<evidence type="ECO:0000313" key="2">
    <source>
        <dbReference type="Proteomes" id="UP001497522"/>
    </source>
</evidence>
<dbReference type="Proteomes" id="UP001497522">
    <property type="component" value="Chromosome 1"/>
</dbReference>
<dbReference type="Gene3D" id="3.30.70.100">
    <property type="match status" value="1"/>
</dbReference>
<dbReference type="InterPro" id="IPR006121">
    <property type="entry name" value="HMA_dom"/>
</dbReference>
<evidence type="ECO:0008006" key="3">
    <source>
        <dbReference type="Google" id="ProtNLM"/>
    </source>
</evidence>
<dbReference type="InterPro" id="IPR036163">
    <property type="entry name" value="HMA_dom_sf"/>
</dbReference>
<proteinExistence type="predicted"/>
<dbReference type="SUPFAM" id="SSF55008">
    <property type="entry name" value="HMA, heavy metal-associated domain"/>
    <property type="match status" value="1"/>
</dbReference>
<evidence type="ECO:0000313" key="1">
    <source>
        <dbReference type="EMBL" id="CAK9858016.1"/>
    </source>
</evidence>
<accession>A0ABP1A665</accession>
<organism evidence="1 2">
    <name type="scientific">Sphagnum jensenii</name>
    <dbReference type="NCBI Taxonomy" id="128206"/>
    <lineage>
        <taxon>Eukaryota</taxon>
        <taxon>Viridiplantae</taxon>
        <taxon>Streptophyta</taxon>
        <taxon>Embryophyta</taxon>
        <taxon>Bryophyta</taxon>
        <taxon>Sphagnophytina</taxon>
        <taxon>Sphagnopsida</taxon>
        <taxon>Sphagnales</taxon>
        <taxon>Sphagnaceae</taxon>
        <taxon>Sphagnum</taxon>
    </lineage>
</organism>
<protein>
    <recommendedName>
        <fullName evidence="3">HMA domain-containing protein</fullName>
    </recommendedName>
</protein>
<dbReference type="PANTHER" id="PTHR35756">
    <property type="entry name" value="OS05G0337400 PROTEIN"/>
    <property type="match status" value="1"/>
</dbReference>
<name>A0ABP1A665_9BRYO</name>
<gene>
    <name evidence="1" type="ORF">CSSPJE1EN2_LOCUS1011</name>
</gene>
<dbReference type="CDD" id="cd00371">
    <property type="entry name" value="HMA"/>
    <property type="match status" value="1"/>
</dbReference>
<keyword evidence="2" id="KW-1185">Reference proteome</keyword>